<keyword evidence="2" id="KW-1133">Transmembrane helix</keyword>
<dbReference type="PANTHER" id="PTHR33392:SF6">
    <property type="entry name" value="POLYISOPRENYL-TEICHOIC ACID--PEPTIDOGLYCAN TEICHOIC ACID TRANSFERASE TAGU"/>
    <property type="match status" value="1"/>
</dbReference>
<dbReference type="PANTHER" id="PTHR33392">
    <property type="entry name" value="POLYISOPRENYL-TEICHOIC ACID--PEPTIDOGLYCAN TEICHOIC ACID TRANSFERASE TAGU"/>
    <property type="match status" value="1"/>
</dbReference>
<proteinExistence type="inferred from homology"/>
<reference evidence="4 5" key="1">
    <citation type="submission" date="2015-03" db="EMBL/GenBank/DDBJ databases">
        <title>Luteipulveratus halotolerans sp. nov., a novel actinobacterium (Dermacoccaceae) from Sarawak, Malaysia.</title>
        <authorList>
            <person name="Juboi H."/>
            <person name="Basik A."/>
            <person name="Shamsul S.S."/>
            <person name="Arnold P."/>
            <person name="Schmitt E.K."/>
            <person name="Sanglier J.-J."/>
            <person name="Yeo T."/>
        </authorList>
    </citation>
    <scope>NUCLEOTIDE SEQUENCE [LARGE SCALE GENOMIC DNA]</scope>
    <source>
        <strain evidence="4 5">MN07-A0370</strain>
    </source>
</reference>
<dbReference type="STRING" id="571913.VV02_07190"/>
<accession>A0A0K1JPT3</accession>
<keyword evidence="2" id="KW-0472">Membrane</keyword>
<evidence type="ECO:0000259" key="3">
    <source>
        <dbReference type="Pfam" id="PF03816"/>
    </source>
</evidence>
<protein>
    <recommendedName>
        <fullName evidence="3">Cell envelope-related transcriptional attenuator domain-containing protein</fullName>
    </recommendedName>
</protein>
<dbReference type="NCBIfam" id="TIGR00350">
    <property type="entry name" value="lytR_cpsA_psr"/>
    <property type="match status" value="1"/>
</dbReference>
<name>A0A0K1JPT3_9MICO</name>
<evidence type="ECO:0000313" key="4">
    <source>
        <dbReference type="EMBL" id="AKU18722.1"/>
    </source>
</evidence>
<dbReference type="EMBL" id="CP011112">
    <property type="protein sequence ID" value="AKU18722.1"/>
    <property type="molecule type" value="Genomic_DNA"/>
</dbReference>
<dbReference type="Proteomes" id="UP000066480">
    <property type="component" value="Chromosome"/>
</dbReference>
<dbReference type="Gene3D" id="3.40.630.190">
    <property type="entry name" value="LCP protein"/>
    <property type="match status" value="1"/>
</dbReference>
<sequence length="338" mass="36950">MPDGEEPLPRRRGRRRKKSRSKLKIVIYTLIAMFAVVVFAVAGFALYLNHLLDSNVRRSGLLPPNESRLSRATTAGNSQNILLLGSDSRTEDLGDSSRADVIQLVHVSDDRKTVQVIHFPRDLYVDIPGHRKNKINAAYALGGAPLLVQTMEGMLDVPIDHVAQIGFDGFKDLTNTVGGVDVNVDQATTSGHFTFTEGINHMKGDAALAFVRERHQLSEGDISRGKRQQAWIKALLTKSLKRGTLSNPTRLASMIDDTTKNLVVDNAFSTGKMRDLGFSLRGLRSSGVTFLTAPFTGFDTVNGIGSVDTVDQTKMKQLGDALRTDKVKDLPNQIANPG</sequence>
<evidence type="ECO:0000256" key="2">
    <source>
        <dbReference type="SAM" id="Phobius"/>
    </source>
</evidence>
<dbReference type="Pfam" id="PF03816">
    <property type="entry name" value="LytR_cpsA_psr"/>
    <property type="match status" value="1"/>
</dbReference>
<organism evidence="4 5">
    <name type="scientific">Luteipulveratus mongoliensis</name>
    <dbReference type="NCBI Taxonomy" id="571913"/>
    <lineage>
        <taxon>Bacteria</taxon>
        <taxon>Bacillati</taxon>
        <taxon>Actinomycetota</taxon>
        <taxon>Actinomycetes</taxon>
        <taxon>Micrococcales</taxon>
        <taxon>Dermacoccaceae</taxon>
        <taxon>Luteipulveratus</taxon>
    </lineage>
</organism>
<feature type="domain" description="Cell envelope-related transcriptional attenuator" evidence="3">
    <location>
        <begin position="98"/>
        <end position="239"/>
    </location>
</feature>
<dbReference type="KEGG" id="lmoi:VV02_07190"/>
<feature type="transmembrane region" description="Helical" evidence="2">
    <location>
        <begin position="25"/>
        <end position="48"/>
    </location>
</feature>
<evidence type="ECO:0000313" key="5">
    <source>
        <dbReference type="Proteomes" id="UP000066480"/>
    </source>
</evidence>
<dbReference type="InterPro" id="IPR050922">
    <property type="entry name" value="LytR/CpsA/Psr_CW_biosynth"/>
</dbReference>
<dbReference type="AlphaFoldDB" id="A0A0K1JPT3"/>
<keyword evidence="5" id="KW-1185">Reference proteome</keyword>
<dbReference type="PATRIC" id="fig|571913.6.peg.1466"/>
<gene>
    <name evidence="4" type="ORF">VV02_07190</name>
</gene>
<evidence type="ECO:0000256" key="1">
    <source>
        <dbReference type="ARBA" id="ARBA00006068"/>
    </source>
</evidence>
<keyword evidence="2" id="KW-0812">Transmembrane</keyword>
<dbReference type="InterPro" id="IPR004474">
    <property type="entry name" value="LytR_CpsA_psr"/>
</dbReference>
<comment type="similarity">
    <text evidence="1">Belongs to the LytR/CpsA/Psr (LCP) family.</text>
</comment>